<evidence type="ECO:0000259" key="6">
    <source>
        <dbReference type="Pfam" id="PF00892"/>
    </source>
</evidence>
<gene>
    <name evidence="7" type="ORF">HUG12_13195</name>
</gene>
<dbReference type="PANTHER" id="PTHR32322:SF2">
    <property type="entry name" value="EAMA DOMAIN-CONTAINING PROTEIN"/>
    <property type="match status" value="1"/>
</dbReference>
<dbReference type="InterPro" id="IPR000620">
    <property type="entry name" value="EamA_dom"/>
</dbReference>
<evidence type="ECO:0000256" key="1">
    <source>
        <dbReference type="ARBA" id="ARBA00004141"/>
    </source>
</evidence>
<keyword evidence="2 5" id="KW-0812">Transmembrane</keyword>
<evidence type="ECO:0000256" key="5">
    <source>
        <dbReference type="SAM" id="Phobius"/>
    </source>
</evidence>
<feature type="transmembrane region" description="Helical" evidence="5">
    <location>
        <begin position="153"/>
        <end position="175"/>
    </location>
</feature>
<feature type="transmembrane region" description="Helical" evidence="5">
    <location>
        <begin position="123"/>
        <end position="141"/>
    </location>
</feature>
<comment type="subcellular location">
    <subcellularLocation>
        <location evidence="1">Membrane</location>
        <topology evidence="1">Multi-pass membrane protein</topology>
    </subcellularLocation>
</comment>
<proteinExistence type="predicted"/>
<dbReference type="EMBL" id="CP058579">
    <property type="protein sequence ID" value="QLG62627.1"/>
    <property type="molecule type" value="Genomic_DNA"/>
</dbReference>
<organism evidence="7 8">
    <name type="scientific">Halorarum salinum</name>
    <dbReference type="NCBI Taxonomy" id="2743089"/>
    <lineage>
        <taxon>Archaea</taxon>
        <taxon>Methanobacteriati</taxon>
        <taxon>Methanobacteriota</taxon>
        <taxon>Stenosarchaea group</taxon>
        <taxon>Halobacteria</taxon>
        <taxon>Halobacteriales</taxon>
        <taxon>Haloferacaceae</taxon>
        <taxon>Halorarum</taxon>
    </lineage>
</organism>
<dbReference type="Pfam" id="PF00892">
    <property type="entry name" value="EamA"/>
    <property type="match status" value="2"/>
</dbReference>
<evidence type="ECO:0000256" key="4">
    <source>
        <dbReference type="ARBA" id="ARBA00023136"/>
    </source>
</evidence>
<feature type="transmembrane region" description="Helical" evidence="5">
    <location>
        <begin position="68"/>
        <end position="88"/>
    </location>
</feature>
<keyword evidence="4 5" id="KW-0472">Membrane</keyword>
<accession>A0A7D5LBL3</accession>
<feature type="transmembrane region" description="Helical" evidence="5">
    <location>
        <begin position="38"/>
        <end position="56"/>
    </location>
</feature>
<feature type="transmembrane region" description="Helical" evidence="5">
    <location>
        <begin position="250"/>
        <end position="267"/>
    </location>
</feature>
<dbReference type="Proteomes" id="UP000509626">
    <property type="component" value="Chromosome"/>
</dbReference>
<dbReference type="OrthoDB" id="17861at2157"/>
<dbReference type="RefSeq" id="WP_179269212.1">
    <property type="nucleotide sequence ID" value="NZ_CP058579.1"/>
</dbReference>
<dbReference type="SUPFAM" id="SSF103481">
    <property type="entry name" value="Multidrug resistance efflux transporter EmrE"/>
    <property type="match status" value="2"/>
</dbReference>
<feature type="domain" description="EamA" evidence="6">
    <location>
        <begin position="8"/>
        <end position="140"/>
    </location>
</feature>
<dbReference type="InterPro" id="IPR037185">
    <property type="entry name" value="EmrE-like"/>
</dbReference>
<evidence type="ECO:0000256" key="3">
    <source>
        <dbReference type="ARBA" id="ARBA00022989"/>
    </source>
</evidence>
<reference evidence="7 8" key="1">
    <citation type="submission" date="2020-06" db="EMBL/GenBank/DDBJ databases">
        <title>NJ-3-1, isolated from saline soil.</title>
        <authorList>
            <person name="Cui H.L."/>
            <person name="Shi X."/>
        </authorList>
    </citation>
    <scope>NUCLEOTIDE SEQUENCE [LARGE SCALE GENOMIC DNA]</scope>
    <source>
        <strain evidence="7 8">NJ-3-1</strain>
    </source>
</reference>
<keyword evidence="3 5" id="KW-1133">Transmembrane helix</keyword>
<dbReference type="AlphaFoldDB" id="A0A7D5LBL3"/>
<dbReference type="PANTHER" id="PTHR32322">
    <property type="entry name" value="INNER MEMBRANE TRANSPORTER"/>
    <property type="match status" value="1"/>
</dbReference>
<evidence type="ECO:0000256" key="2">
    <source>
        <dbReference type="ARBA" id="ARBA00022692"/>
    </source>
</evidence>
<dbReference type="GO" id="GO:0016020">
    <property type="term" value="C:membrane"/>
    <property type="evidence" value="ECO:0007669"/>
    <property type="project" value="UniProtKB-SubCell"/>
</dbReference>
<protein>
    <submittedName>
        <fullName evidence="7">DMT family transporter</fullName>
    </submittedName>
</protein>
<feature type="transmembrane region" description="Helical" evidence="5">
    <location>
        <begin position="217"/>
        <end position="238"/>
    </location>
</feature>
<dbReference type="KEGG" id="halu:HUG12_13195"/>
<evidence type="ECO:0000313" key="8">
    <source>
        <dbReference type="Proteomes" id="UP000509626"/>
    </source>
</evidence>
<feature type="transmembrane region" description="Helical" evidence="5">
    <location>
        <begin position="94"/>
        <end position="116"/>
    </location>
</feature>
<keyword evidence="8" id="KW-1185">Reference proteome</keyword>
<feature type="transmembrane region" description="Helical" evidence="5">
    <location>
        <begin position="273"/>
        <end position="289"/>
    </location>
</feature>
<name>A0A7D5LBL3_9EURY</name>
<feature type="domain" description="EamA" evidence="6">
    <location>
        <begin position="153"/>
        <end position="288"/>
    </location>
</feature>
<dbReference type="GeneID" id="56038432"/>
<evidence type="ECO:0000313" key="7">
    <source>
        <dbReference type="EMBL" id="QLG62627.1"/>
    </source>
</evidence>
<dbReference type="InterPro" id="IPR050638">
    <property type="entry name" value="AA-Vitamin_Transporters"/>
</dbReference>
<sequence>MTRTRNAALFLSLALCWGGTFPAVEVGLTAVAPVLLGAFRFDVGAAIALGYVLLATDDPFPRTAADRWSVVVGSTLLVTVNVVFLFLGQQFTTGGIASVVYSLNPILTTAFAALLLSEGSLDARGYLGVLLGVLGVALVSNPTAATLAGETTLGVALVFVAAVSVSLGGVLTRALEPPAPALTRTAWAMAFGAVQLHLVSLALGEPIPSPHAVTPEIVLALAFMGVFASAVGYAIYFTLLDRVGAFETNLVSYVVPVVATVLGAVLLTEPVTPFTVSGFLLVVVGFGLLKRHALARLLGWEAGVVR</sequence>
<feature type="transmembrane region" description="Helical" evidence="5">
    <location>
        <begin position="187"/>
        <end position="205"/>
    </location>
</feature>